<name>A0A7Z7JGF4_9BURK</name>
<reference evidence="1 2" key="1">
    <citation type="submission" date="2018-01" db="EMBL/GenBank/DDBJ databases">
        <authorList>
            <person name="Clerissi C."/>
        </authorList>
    </citation>
    <scope>NUCLEOTIDE SEQUENCE [LARGE SCALE GENOMIC DNA]</scope>
    <source>
        <strain evidence="1">Cupriavidus taiwanensis STM 6021</strain>
    </source>
</reference>
<dbReference type="Proteomes" id="UP000257139">
    <property type="component" value="Unassembled WGS sequence"/>
</dbReference>
<accession>A0A7Z7JGF4</accession>
<comment type="caution">
    <text evidence="1">The sequence shown here is derived from an EMBL/GenBank/DDBJ whole genome shotgun (WGS) entry which is preliminary data.</text>
</comment>
<protein>
    <submittedName>
        <fullName evidence="1">Uncharacterized protein</fullName>
    </submittedName>
</protein>
<organism evidence="1 2">
    <name type="scientific">Cupriavidus taiwanensis</name>
    <dbReference type="NCBI Taxonomy" id="164546"/>
    <lineage>
        <taxon>Bacteria</taxon>
        <taxon>Pseudomonadati</taxon>
        <taxon>Pseudomonadota</taxon>
        <taxon>Betaproteobacteria</taxon>
        <taxon>Burkholderiales</taxon>
        <taxon>Burkholderiaceae</taxon>
        <taxon>Cupriavidus</taxon>
    </lineage>
</organism>
<dbReference type="EMBL" id="OGUU01000051">
    <property type="protein sequence ID" value="SPC26107.1"/>
    <property type="molecule type" value="Genomic_DNA"/>
</dbReference>
<evidence type="ECO:0000313" key="1">
    <source>
        <dbReference type="EMBL" id="SPC26107.1"/>
    </source>
</evidence>
<proteinExistence type="predicted"/>
<evidence type="ECO:0000313" key="2">
    <source>
        <dbReference type="Proteomes" id="UP000257139"/>
    </source>
</evidence>
<sequence>MNEGRRIPGPYRTASIRCGFERQTLRFKSNALLGGELTLRTLKAGVGLESGTHEAN</sequence>
<gene>
    <name evidence="1" type="ORF">CBM2594_U40012</name>
</gene>
<dbReference type="AlphaFoldDB" id="A0A7Z7JGF4"/>